<dbReference type="EMBL" id="FQXK01000010">
    <property type="protein sequence ID" value="SHI04495.1"/>
    <property type="molecule type" value="Genomic_DNA"/>
</dbReference>
<accession>A0A1M5XXE4</accession>
<dbReference type="Pfam" id="PF24568">
    <property type="entry name" value="CC_PcsB"/>
    <property type="match status" value="1"/>
</dbReference>
<feature type="domain" description="Cell wall hydrolase SleB" evidence="4">
    <location>
        <begin position="307"/>
        <end position="402"/>
    </location>
</feature>
<dbReference type="InterPro" id="IPR042047">
    <property type="entry name" value="SleB_dom1"/>
</dbReference>
<evidence type="ECO:0000259" key="5">
    <source>
        <dbReference type="Pfam" id="PF24568"/>
    </source>
</evidence>
<dbReference type="SUPFAM" id="SSF161270">
    <property type="entry name" value="PspA lactotransferrin-binding region"/>
    <property type="match status" value="1"/>
</dbReference>
<feature type="signal peptide" evidence="3">
    <location>
        <begin position="1"/>
        <end position="34"/>
    </location>
</feature>
<dbReference type="Pfam" id="PF07486">
    <property type="entry name" value="Hydrolase_2"/>
    <property type="match status" value="1"/>
</dbReference>
<dbReference type="GO" id="GO:0016787">
    <property type="term" value="F:hydrolase activity"/>
    <property type="evidence" value="ECO:0007669"/>
    <property type="project" value="UniProtKB-KW"/>
</dbReference>
<dbReference type="InterPro" id="IPR011105">
    <property type="entry name" value="Cell_wall_hydrolase_SleB"/>
</dbReference>
<dbReference type="Gene3D" id="6.10.250.3150">
    <property type="match status" value="1"/>
</dbReference>
<feature type="chain" id="PRO_5013313970" evidence="3">
    <location>
        <begin position="35"/>
        <end position="402"/>
    </location>
</feature>
<evidence type="ECO:0000313" key="7">
    <source>
        <dbReference type="Proteomes" id="UP000184278"/>
    </source>
</evidence>
<dbReference type="Proteomes" id="UP000184278">
    <property type="component" value="Unassembled WGS sequence"/>
</dbReference>
<organism evidence="6 7">
    <name type="scientific">Butyrivibrio fibrisolvens DSM 3071</name>
    <dbReference type="NCBI Taxonomy" id="1121131"/>
    <lineage>
        <taxon>Bacteria</taxon>
        <taxon>Bacillati</taxon>
        <taxon>Bacillota</taxon>
        <taxon>Clostridia</taxon>
        <taxon>Lachnospirales</taxon>
        <taxon>Lachnospiraceae</taxon>
        <taxon>Butyrivibrio</taxon>
    </lineage>
</organism>
<keyword evidence="2" id="KW-0175">Coiled coil</keyword>
<feature type="coiled-coil region" evidence="2">
    <location>
        <begin position="182"/>
        <end position="272"/>
    </location>
</feature>
<feature type="coiled-coil region" evidence="2">
    <location>
        <begin position="45"/>
        <end position="128"/>
    </location>
</feature>
<protein>
    <submittedName>
        <fullName evidence="6">Cell wall hydrolase CwlJ, involved in spore germination</fullName>
    </submittedName>
</protein>
<dbReference type="AlphaFoldDB" id="A0A1M5XXE4"/>
<dbReference type="Gene3D" id="1.10.10.2520">
    <property type="entry name" value="Cell wall hydrolase SleB, domain 1"/>
    <property type="match status" value="1"/>
</dbReference>
<evidence type="ECO:0000256" key="1">
    <source>
        <dbReference type="ARBA" id="ARBA00022729"/>
    </source>
</evidence>
<keyword evidence="6" id="KW-0378">Hydrolase</keyword>
<evidence type="ECO:0000259" key="4">
    <source>
        <dbReference type="Pfam" id="PF07486"/>
    </source>
</evidence>
<dbReference type="InterPro" id="IPR057309">
    <property type="entry name" value="PcsB_CC"/>
</dbReference>
<sequence>MARRRGAKQTHRRVKKAFQVMALCVVTSICIRFAAVNEPFTVFATSETKKALEDAKQEREDLQNELDDKNEDIDDLKSTQSDLKSELSDLNTQLSDVSNNLARIEADIDAKKTEIEETQAQLEAAMQTEADQYAAMKKRIQFIYESQDFVLIEMLLESESFADFLNNSEYIQRLSEYDREQLLAYQNTVAQIEEAKALLEEEQAQLEAYQTAQMEEQSRVSGLVTSTSNAVSSYADQIDAAEAEAEAKEAEIAAKDNDIAELQKKLEEEIRLSRLAAQSSWRDISEVTFAEGDRYLLANLIYCEAGGEPYDGQLAVGAVVINRVLSSVYPDTVVGVIYQNKQFAPVASGRLELALAQDKATASCYRAADEAMSGVTNVGTCVYFRTPIPGLEGIQIGNHIFY</sequence>
<name>A0A1M5XXE4_BUTFI</name>
<reference evidence="7" key="1">
    <citation type="submission" date="2016-11" db="EMBL/GenBank/DDBJ databases">
        <authorList>
            <person name="Varghese N."/>
            <person name="Submissions S."/>
        </authorList>
    </citation>
    <scope>NUCLEOTIDE SEQUENCE [LARGE SCALE GENOMIC DNA]</scope>
    <source>
        <strain evidence="7">DSM 3071</strain>
    </source>
</reference>
<evidence type="ECO:0000313" key="6">
    <source>
        <dbReference type="EMBL" id="SHI04495.1"/>
    </source>
</evidence>
<evidence type="ECO:0000256" key="3">
    <source>
        <dbReference type="SAM" id="SignalP"/>
    </source>
</evidence>
<keyword evidence="1 3" id="KW-0732">Signal</keyword>
<evidence type="ECO:0000256" key="2">
    <source>
        <dbReference type="SAM" id="Coils"/>
    </source>
</evidence>
<dbReference type="STRING" id="1121131.SAMN02745229_01386"/>
<proteinExistence type="predicted"/>
<feature type="domain" description="Peptidoglycan hydrolase PcsB coiled-coil" evidence="5">
    <location>
        <begin position="132"/>
        <end position="194"/>
    </location>
</feature>
<gene>
    <name evidence="6" type="ORF">SAMN02745229_01386</name>
</gene>
<keyword evidence="7" id="KW-1185">Reference proteome</keyword>